<dbReference type="EMBL" id="FOHK01000014">
    <property type="protein sequence ID" value="SET78133.1"/>
    <property type="molecule type" value="Genomic_DNA"/>
</dbReference>
<evidence type="ECO:0000256" key="3">
    <source>
        <dbReference type="ARBA" id="ARBA00022729"/>
    </source>
</evidence>
<dbReference type="OrthoDB" id="5731040at2"/>
<dbReference type="PANTHER" id="PTHR38776:SF1">
    <property type="entry name" value="MLTA-INTERACTING PROTEIN-RELATED"/>
    <property type="match status" value="1"/>
</dbReference>
<dbReference type="PANTHER" id="PTHR38776">
    <property type="entry name" value="MLTA-INTERACTING PROTEIN-RELATED"/>
    <property type="match status" value="1"/>
</dbReference>
<evidence type="ECO:0000256" key="4">
    <source>
        <dbReference type="ARBA" id="ARBA00023136"/>
    </source>
</evidence>
<proteinExistence type="inferred from homology"/>
<gene>
    <name evidence="6" type="ORF">SAMN05660429_02668</name>
</gene>
<dbReference type="RefSeq" id="WP_093331471.1">
    <property type="nucleotide sequence ID" value="NZ_FOHK01000014.1"/>
</dbReference>
<dbReference type="Pfam" id="PF06629">
    <property type="entry name" value="MipA"/>
    <property type="match status" value="1"/>
</dbReference>
<keyword evidence="7" id="KW-1185">Reference proteome</keyword>
<name>A0A1I0H3G6_THASX</name>
<comment type="subcellular location">
    <subcellularLocation>
        <location evidence="1">Cell outer membrane</location>
    </subcellularLocation>
</comment>
<comment type="similarity">
    <text evidence="2">Belongs to the MipA/OmpV family.</text>
</comment>
<keyword evidence="4" id="KW-0472">Membrane</keyword>
<dbReference type="GO" id="GO:0009279">
    <property type="term" value="C:cell outer membrane"/>
    <property type="evidence" value="ECO:0007669"/>
    <property type="project" value="UniProtKB-SubCell"/>
</dbReference>
<evidence type="ECO:0000256" key="1">
    <source>
        <dbReference type="ARBA" id="ARBA00004442"/>
    </source>
</evidence>
<sequence>MLAFSQAHASAPVEKDRIVNVGEWMFGASLGVGAFANPLHYEEDIPLYILPDIRYYGEKFSLENLNLSYALIEKPNWVVEVIGQQNIDGIYFPGNGRRAIAAMSGSALVAPFGPDGDIVSIPQKPIHRSLSYLAGLEVRRYGTIDWLASIAHDISNVHHGYEVNLRAQYGFSLYNLLGEVEIGAVYKSDKLNNYYYSVEHTIVAANLYQAAAGTNVNASITLSYPLAETWYLVSALKYEHLSSQITDSPMVQDDNTLAYFTGVKYIY</sequence>
<accession>A0A1I0H3G6</accession>
<dbReference type="Proteomes" id="UP000199308">
    <property type="component" value="Unassembled WGS sequence"/>
</dbReference>
<keyword evidence="5" id="KW-0998">Cell outer membrane</keyword>
<keyword evidence="3" id="KW-0732">Signal</keyword>
<evidence type="ECO:0000256" key="2">
    <source>
        <dbReference type="ARBA" id="ARBA00005722"/>
    </source>
</evidence>
<protein>
    <submittedName>
        <fullName evidence="6">Outer membrane protein</fullName>
    </submittedName>
</protein>
<evidence type="ECO:0000313" key="6">
    <source>
        <dbReference type="EMBL" id="SET78133.1"/>
    </source>
</evidence>
<dbReference type="STRING" id="349064.SAMN05660429_02668"/>
<dbReference type="GO" id="GO:0009252">
    <property type="term" value="P:peptidoglycan biosynthetic process"/>
    <property type="evidence" value="ECO:0007669"/>
    <property type="project" value="TreeGrafter"/>
</dbReference>
<dbReference type="AlphaFoldDB" id="A0A1I0H3G6"/>
<reference evidence="6 7" key="1">
    <citation type="submission" date="2016-10" db="EMBL/GenBank/DDBJ databases">
        <authorList>
            <person name="de Groot N.N."/>
        </authorList>
    </citation>
    <scope>NUCLEOTIDE SEQUENCE [LARGE SCALE GENOMIC DNA]</scope>
    <source>
        <strain evidence="6 7">DSM 19706</strain>
    </source>
</reference>
<organism evidence="6 7">
    <name type="scientific">Thalassotalea agarivorans</name>
    <name type="common">Thalassomonas agarivorans</name>
    <dbReference type="NCBI Taxonomy" id="349064"/>
    <lineage>
        <taxon>Bacteria</taxon>
        <taxon>Pseudomonadati</taxon>
        <taxon>Pseudomonadota</taxon>
        <taxon>Gammaproteobacteria</taxon>
        <taxon>Alteromonadales</taxon>
        <taxon>Colwelliaceae</taxon>
        <taxon>Thalassotalea</taxon>
    </lineage>
</organism>
<evidence type="ECO:0000313" key="7">
    <source>
        <dbReference type="Proteomes" id="UP000199308"/>
    </source>
</evidence>
<dbReference type="InterPro" id="IPR010583">
    <property type="entry name" value="MipA"/>
</dbReference>
<evidence type="ECO:0000256" key="5">
    <source>
        <dbReference type="ARBA" id="ARBA00023237"/>
    </source>
</evidence>